<gene>
    <name evidence="2" type="ORF">PYW07_005937</name>
</gene>
<evidence type="ECO:0000313" key="3">
    <source>
        <dbReference type="Proteomes" id="UP001231518"/>
    </source>
</evidence>
<sequence>MPSVQPYLSELPKPPVSARVVLQPPTSTQSQRPAGNLEAALQLTKVTPNDPAVLYPQGSQALTMALTMAATTTAHPPTPHPAAPPPTPAQLKKKQTTNQNGSPNRDSSRDFRRDPRQHTVPEHQEALEDVEKAAADESAPKKFHDIFSTIEKTAKSGDLTPLSKNDGTWDPKLTPVLVLITPNP</sequence>
<feature type="compositionally biased region" description="Pro residues" evidence="1">
    <location>
        <begin position="76"/>
        <end position="88"/>
    </location>
</feature>
<feature type="compositionally biased region" description="Low complexity" evidence="1">
    <location>
        <begin position="66"/>
        <end position="75"/>
    </location>
</feature>
<proteinExistence type="predicted"/>
<keyword evidence="3" id="KW-1185">Reference proteome</keyword>
<accession>A0AAD8DSE5</accession>
<dbReference type="Proteomes" id="UP001231518">
    <property type="component" value="Chromosome 18"/>
</dbReference>
<reference evidence="2" key="1">
    <citation type="submission" date="2023-03" db="EMBL/GenBank/DDBJ databases">
        <title>Chromosome-level genomes of two armyworms, Mythimna separata and Mythimna loreyi, provide insights into the biosynthesis and reception of sex pheromones.</title>
        <authorList>
            <person name="Zhao H."/>
        </authorList>
    </citation>
    <scope>NUCLEOTIDE SEQUENCE</scope>
    <source>
        <strain evidence="2">BeijingLab</strain>
        <tissue evidence="2">Pupa</tissue>
    </source>
</reference>
<protein>
    <submittedName>
        <fullName evidence="2">Uncharacterized protein</fullName>
    </submittedName>
</protein>
<name>A0AAD8DSE5_MYTSE</name>
<evidence type="ECO:0000256" key="1">
    <source>
        <dbReference type="SAM" id="MobiDB-lite"/>
    </source>
</evidence>
<dbReference type="AlphaFoldDB" id="A0AAD8DSE5"/>
<comment type="caution">
    <text evidence="2">The sequence shown here is derived from an EMBL/GenBank/DDBJ whole genome shotgun (WGS) entry which is preliminary data.</text>
</comment>
<feature type="compositionally biased region" description="Basic and acidic residues" evidence="1">
    <location>
        <begin position="106"/>
        <end position="145"/>
    </location>
</feature>
<evidence type="ECO:0000313" key="2">
    <source>
        <dbReference type="EMBL" id="KAJ8718007.1"/>
    </source>
</evidence>
<organism evidence="2 3">
    <name type="scientific">Mythimna separata</name>
    <name type="common">Oriental armyworm</name>
    <name type="synonym">Pseudaletia separata</name>
    <dbReference type="NCBI Taxonomy" id="271217"/>
    <lineage>
        <taxon>Eukaryota</taxon>
        <taxon>Metazoa</taxon>
        <taxon>Ecdysozoa</taxon>
        <taxon>Arthropoda</taxon>
        <taxon>Hexapoda</taxon>
        <taxon>Insecta</taxon>
        <taxon>Pterygota</taxon>
        <taxon>Neoptera</taxon>
        <taxon>Endopterygota</taxon>
        <taxon>Lepidoptera</taxon>
        <taxon>Glossata</taxon>
        <taxon>Ditrysia</taxon>
        <taxon>Noctuoidea</taxon>
        <taxon>Noctuidae</taxon>
        <taxon>Noctuinae</taxon>
        <taxon>Hadenini</taxon>
        <taxon>Mythimna</taxon>
    </lineage>
</organism>
<feature type="region of interest" description="Disordered" evidence="1">
    <location>
        <begin position="66"/>
        <end position="171"/>
    </location>
</feature>
<dbReference type="EMBL" id="JARGEI010000016">
    <property type="protein sequence ID" value="KAJ8718007.1"/>
    <property type="molecule type" value="Genomic_DNA"/>
</dbReference>